<dbReference type="Gene3D" id="3.30.365.10">
    <property type="entry name" value="Aldehyde oxidase/xanthine dehydrogenase, molybdopterin binding domain"/>
    <property type="match status" value="4"/>
</dbReference>
<dbReference type="InterPro" id="IPR037165">
    <property type="entry name" value="AldOxase/xan_DH_Mopterin-bd_sf"/>
</dbReference>
<dbReference type="Proteomes" id="UP000635606">
    <property type="component" value="Unassembled WGS sequence"/>
</dbReference>
<dbReference type="InterPro" id="IPR008274">
    <property type="entry name" value="AldOxase/xan_DH_MoCoBD1"/>
</dbReference>
<keyword evidence="5" id="KW-1185">Reference proteome</keyword>
<comment type="caution">
    <text evidence="4">The sequence shown here is derived from an EMBL/GenBank/DDBJ whole genome shotgun (WGS) entry which is preliminary data.</text>
</comment>
<gene>
    <name evidence="4" type="ORF">Voc01_033770</name>
</gene>
<evidence type="ECO:0000313" key="4">
    <source>
        <dbReference type="EMBL" id="GIJ68460.1"/>
    </source>
</evidence>
<organism evidence="4 5">
    <name type="scientific">Virgisporangium ochraceum</name>
    <dbReference type="NCBI Taxonomy" id="65505"/>
    <lineage>
        <taxon>Bacteria</taxon>
        <taxon>Bacillati</taxon>
        <taxon>Actinomycetota</taxon>
        <taxon>Actinomycetes</taxon>
        <taxon>Micromonosporales</taxon>
        <taxon>Micromonosporaceae</taxon>
        <taxon>Virgisporangium</taxon>
    </lineage>
</organism>
<evidence type="ECO:0000256" key="2">
    <source>
        <dbReference type="ARBA" id="ARBA00023002"/>
    </source>
</evidence>
<dbReference type="GO" id="GO:0005506">
    <property type="term" value="F:iron ion binding"/>
    <property type="evidence" value="ECO:0007669"/>
    <property type="project" value="InterPro"/>
</dbReference>
<dbReference type="PANTHER" id="PTHR11908">
    <property type="entry name" value="XANTHINE DEHYDROGENASE"/>
    <property type="match status" value="1"/>
</dbReference>
<dbReference type="Pfam" id="PF01315">
    <property type="entry name" value="Ald_Xan_dh_C"/>
    <property type="match status" value="1"/>
</dbReference>
<proteinExistence type="predicted"/>
<dbReference type="InterPro" id="IPR036856">
    <property type="entry name" value="Ald_Oxase/Xan_DH_a/b_sf"/>
</dbReference>
<dbReference type="GO" id="GO:0016491">
    <property type="term" value="F:oxidoreductase activity"/>
    <property type="evidence" value="ECO:0007669"/>
    <property type="project" value="UniProtKB-KW"/>
</dbReference>
<protein>
    <submittedName>
        <fullName evidence="4">Acylaldehyde oxidase</fullName>
    </submittedName>
</protein>
<feature type="domain" description="Aldehyde oxidase/xanthine dehydrogenase a/b hammerhead" evidence="3">
    <location>
        <begin position="22"/>
        <end position="131"/>
    </location>
</feature>
<dbReference type="RefSeq" id="WP_203928409.1">
    <property type="nucleotide sequence ID" value="NZ_BOPH01000042.1"/>
</dbReference>
<dbReference type="SMART" id="SM01008">
    <property type="entry name" value="Ald_Xan_dh_C"/>
    <property type="match status" value="1"/>
</dbReference>
<dbReference type="PANTHER" id="PTHR11908:SF132">
    <property type="entry name" value="ALDEHYDE OXIDASE 1-RELATED"/>
    <property type="match status" value="1"/>
</dbReference>
<keyword evidence="2" id="KW-0560">Oxidoreductase</keyword>
<evidence type="ECO:0000259" key="3">
    <source>
        <dbReference type="SMART" id="SM01008"/>
    </source>
</evidence>
<dbReference type="InterPro" id="IPR016208">
    <property type="entry name" value="Ald_Oxase/xanthine_DH-like"/>
</dbReference>
<keyword evidence="1" id="KW-0500">Molybdenum</keyword>
<dbReference type="Pfam" id="PF20256">
    <property type="entry name" value="MoCoBD_2"/>
    <property type="match status" value="1"/>
</dbReference>
<dbReference type="Pfam" id="PF02738">
    <property type="entry name" value="MoCoBD_1"/>
    <property type="match status" value="1"/>
</dbReference>
<dbReference type="SUPFAM" id="SSF54665">
    <property type="entry name" value="CO dehydrogenase molybdoprotein N-domain-like"/>
    <property type="match status" value="1"/>
</dbReference>
<accession>A0A8J3ZU35</accession>
<name>A0A8J3ZU35_9ACTN</name>
<dbReference type="InterPro" id="IPR046867">
    <property type="entry name" value="AldOxase/xan_DH_MoCoBD2"/>
</dbReference>
<dbReference type="EMBL" id="BOPH01000042">
    <property type="protein sequence ID" value="GIJ68460.1"/>
    <property type="molecule type" value="Genomic_DNA"/>
</dbReference>
<sequence length="758" mass="79353">MTAGSRVIGLGLDRVDGPAKVTGAAVYTMDVTAAGLLHASLVRSTFAVGSITSLDTAEAAAAPGVVAVFTHENAPRMKRPAWNLLTPPPPVPLRDSSVHHYGQYIAMVVAETHEQATAAADLVRVGYRAAGPAALSLETPGAKGRGNPYFLDAKRGDVESALAAADVTVDATFVTSANAHNPLGLFSTVAHWDGGRLTVHDSTQNPFLIRDSLAKVFSMSKDRVQVLTPYVGGAFGAGLRLWQHVILTAMAAREVGRPVKTVLTRPQMFTGVGHRPETIQRMRVGARRDGTITAIDHEATSPAAKVANVLYPVTLSTPATYRCDNVRGRDRQVRLDIPSPAHMRGPGEAEGNFALETALDEVAYALGIDPVDLRLRNYADVHPQTGLAWSSKALDECYRQGAERFGWAARTPQPRSMRDGRWLVGYGMAGVTYGHYQAKCQASVTVRRDGTALVRSGATDIGQGTYTVITQVAAEGLGLDPADVTFELGDTDLPRAPQAGGSGLATALSNAVHDATLNAVERLLSLAGADRSSPLYGCSAGDVVVGGGHLRHREDVSRSESFAAILARAGRPDLTAAGSSAPSRAENGVLLGSAAVSRFGRAGRRLVEATRAVAPAGAFAAHFVEVRVDPLLGRLRVARVVSAVDAGQVLNEKLARSQIIGGVVGGIGQALFEEITVDEGSGRVSNATFADYLVPVNADVPDLDVIFVGGPDATNAVGVKGIGEIGLVGVAAAVGNAVHHATGRRLRSLPITIEELMD</sequence>
<dbReference type="InterPro" id="IPR000674">
    <property type="entry name" value="Ald_Oxase/Xan_DH_a/b"/>
</dbReference>
<dbReference type="SUPFAM" id="SSF56003">
    <property type="entry name" value="Molybdenum cofactor-binding domain"/>
    <property type="match status" value="1"/>
</dbReference>
<dbReference type="Gene3D" id="3.90.1170.50">
    <property type="entry name" value="Aldehyde oxidase/xanthine dehydrogenase, a/b hammerhead"/>
    <property type="match status" value="1"/>
</dbReference>
<reference evidence="4" key="1">
    <citation type="submission" date="2021-01" db="EMBL/GenBank/DDBJ databases">
        <title>Whole genome shotgun sequence of Virgisporangium ochraceum NBRC 16418.</title>
        <authorList>
            <person name="Komaki H."/>
            <person name="Tamura T."/>
        </authorList>
    </citation>
    <scope>NUCLEOTIDE SEQUENCE</scope>
    <source>
        <strain evidence="4">NBRC 16418</strain>
    </source>
</reference>
<evidence type="ECO:0000313" key="5">
    <source>
        <dbReference type="Proteomes" id="UP000635606"/>
    </source>
</evidence>
<evidence type="ECO:0000256" key="1">
    <source>
        <dbReference type="ARBA" id="ARBA00022505"/>
    </source>
</evidence>
<dbReference type="AlphaFoldDB" id="A0A8J3ZU35"/>